<evidence type="ECO:0000313" key="2">
    <source>
        <dbReference type="Proteomes" id="UP001162992"/>
    </source>
</evidence>
<comment type="caution">
    <text evidence="1">The sequence shown here is derived from an EMBL/GenBank/DDBJ whole genome shotgun (WGS) entry which is preliminary data.</text>
</comment>
<dbReference type="Proteomes" id="UP001162992">
    <property type="component" value="Chromosome 1"/>
</dbReference>
<reference evidence="2" key="1">
    <citation type="journal article" date="2024" name="Proc. Natl. Acad. Sci. U.S.A.">
        <title>Extraordinary preservation of gene collinearity over three hundred million years revealed in homosporous lycophytes.</title>
        <authorList>
            <person name="Li C."/>
            <person name="Wickell D."/>
            <person name="Kuo L.Y."/>
            <person name="Chen X."/>
            <person name="Nie B."/>
            <person name="Liao X."/>
            <person name="Peng D."/>
            <person name="Ji J."/>
            <person name="Jenkins J."/>
            <person name="Williams M."/>
            <person name="Shu S."/>
            <person name="Plott C."/>
            <person name="Barry K."/>
            <person name="Rajasekar S."/>
            <person name="Grimwood J."/>
            <person name="Han X."/>
            <person name="Sun S."/>
            <person name="Hou Z."/>
            <person name="He W."/>
            <person name="Dai G."/>
            <person name="Sun C."/>
            <person name="Schmutz J."/>
            <person name="Leebens-Mack J.H."/>
            <person name="Li F.W."/>
            <person name="Wang L."/>
        </authorList>
    </citation>
    <scope>NUCLEOTIDE SEQUENCE [LARGE SCALE GENOMIC DNA]</scope>
    <source>
        <strain evidence="2">cv. PW_Plant_1</strain>
    </source>
</reference>
<protein>
    <submittedName>
        <fullName evidence="1">Uncharacterized protein</fullName>
    </submittedName>
</protein>
<evidence type="ECO:0000313" key="1">
    <source>
        <dbReference type="EMBL" id="KAJ7570416.1"/>
    </source>
</evidence>
<accession>A0ACC2EVA0</accession>
<keyword evidence="2" id="KW-1185">Reference proteome</keyword>
<proteinExistence type="predicted"/>
<gene>
    <name evidence="1" type="ORF">O6H91_01G119200</name>
</gene>
<name>A0ACC2EVA0_DIPCM</name>
<organism evidence="1 2">
    <name type="scientific">Diphasiastrum complanatum</name>
    <name type="common">Issler's clubmoss</name>
    <name type="synonym">Lycopodium complanatum</name>
    <dbReference type="NCBI Taxonomy" id="34168"/>
    <lineage>
        <taxon>Eukaryota</taxon>
        <taxon>Viridiplantae</taxon>
        <taxon>Streptophyta</taxon>
        <taxon>Embryophyta</taxon>
        <taxon>Tracheophyta</taxon>
        <taxon>Lycopodiopsida</taxon>
        <taxon>Lycopodiales</taxon>
        <taxon>Lycopodiaceae</taxon>
        <taxon>Lycopodioideae</taxon>
        <taxon>Diphasiastrum</taxon>
    </lineage>
</organism>
<sequence length="328" mass="35855">MARLDEGAERAKSKMRILCDVCEKAEATIICSADEAALCSECDVEVHEANKLANKHQRVPLINPIVDSPRCDICQEKTGYFFCMEDRALLCRNCDVSIHTINTISSNHQRFLVTGARVALSALGTPGSPRPAAGALLCPASRKANAMMHTKVLCTQPLSESAHPMTNEKLNARENSDTIISKSGGQSRFGNVSRKSSISEFLTETVPGWRVDELLNIPDIPGGYDFGDIEPNIKGDTTNFGDCDWAADTCLSDEEASGDDIHEVPKIPSPPTVSGLSRSRRVAGPAKFKGENEMFYPNDLDTLIVPDLGIRSTAESPYFVKRRTYMEV</sequence>
<dbReference type="EMBL" id="CM055092">
    <property type="protein sequence ID" value="KAJ7570416.1"/>
    <property type="molecule type" value="Genomic_DNA"/>
</dbReference>